<comment type="caution">
    <text evidence="2">The sequence shown here is derived from an EMBL/GenBank/DDBJ whole genome shotgun (WGS) entry which is preliminary data.</text>
</comment>
<dbReference type="AlphaFoldDB" id="A0A4S8J2P4"/>
<accession>A0A4S8J2P4</accession>
<keyword evidence="3" id="KW-1185">Reference proteome</keyword>
<evidence type="ECO:0000313" key="3">
    <source>
        <dbReference type="Proteomes" id="UP000317650"/>
    </source>
</evidence>
<proteinExistence type="predicted"/>
<evidence type="ECO:0000256" key="1">
    <source>
        <dbReference type="SAM" id="MobiDB-lite"/>
    </source>
</evidence>
<dbReference type="Proteomes" id="UP000317650">
    <property type="component" value="Chromosome 11"/>
</dbReference>
<gene>
    <name evidence="2" type="ORF">C4D60_Mb11t08670</name>
</gene>
<dbReference type="EMBL" id="PYDT01000007">
    <property type="protein sequence ID" value="THU55638.1"/>
    <property type="molecule type" value="Genomic_DNA"/>
</dbReference>
<organism evidence="2 3">
    <name type="scientific">Musa balbisiana</name>
    <name type="common">Banana</name>
    <dbReference type="NCBI Taxonomy" id="52838"/>
    <lineage>
        <taxon>Eukaryota</taxon>
        <taxon>Viridiplantae</taxon>
        <taxon>Streptophyta</taxon>
        <taxon>Embryophyta</taxon>
        <taxon>Tracheophyta</taxon>
        <taxon>Spermatophyta</taxon>
        <taxon>Magnoliopsida</taxon>
        <taxon>Liliopsida</taxon>
        <taxon>Zingiberales</taxon>
        <taxon>Musaceae</taxon>
        <taxon>Musa</taxon>
    </lineage>
</organism>
<sequence>MSLFMTLPKDDRSFQQNAQWSPNTFAVLMVECCPRVQNIGRGLLAENSDENKHPKPITVGGTRQNILET</sequence>
<feature type="region of interest" description="Disordered" evidence="1">
    <location>
        <begin position="46"/>
        <end position="69"/>
    </location>
</feature>
<reference evidence="2 3" key="1">
    <citation type="journal article" date="2019" name="Nat. Plants">
        <title>Genome sequencing of Musa balbisiana reveals subgenome evolution and function divergence in polyploid bananas.</title>
        <authorList>
            <person name="Yao X."/>
        </authorList>
    </citation>
    <scope>NUCLEOTIDE SEQUENCE [LARGE SCALE GENOMIC DNA]</scope>
    <source>
        <strain evidence="3">cv. DH-PKW</strain>
        <tissue evidence="2">Leaves</tissue>
    </source>
</reference>
<protein>
    <submittedName>
        <fullName evidence="2">Uncharacterized protein</fullName>
    </submittedName>
</protein>
<name>A0A4S8J2P4_MUSBA</name>
<evidence type="ECO:0000313" key="2">
    <source>
        <dbReference type="EMBL" id="THU55638.1"/>
    </source>
</evidence>